<evidence type="ECO:0000313" key="2">
    <source>
        <dbReference type="EMBL" id="MFC4599498.1"/>
    </source>
</evidence>
<accession>A0ABV9FEN0</accession>
<gene>
    <name evidence="2" type="ORF">ACFO3S_14705</name>
</gene>
<proteinExistence type="predicted"/>
<dbReference type="EMBL" id="JBHSEP010000010">
    <property type="protein sequence ID" value="MFC4599498.1"/>
    <property type="molecule type" value="Genomic_DNA"/>
</dbReference>
<feature type="transmembrane region" description="Helical" evidence="1">
    <location>
        <begin position="435"/>
        <end position="460"/>
    </location>
</feature>
<keyword evidence="1" id="KW-0472">Membrane</keyword>
<feature type="transmembrane region" description="Helical" evidence="1">
    <location>
        <begin position="162"/>
        <end position="181"/>
    </location>
</feature>
<reference evidence="3" key="1">
    <citation type="journal article" date="2019" name="Int. J. Syst. Evol. Microbiol.">
        <title>The Global Catalogue of Microorganisms (GCM) 10K type strain sequencing project: providing services to taxonomists for standard genome sequencing and annotation.</title>
        <authorList>
            <consortium name="The Broad Institute Genomics Platform"/>
            <consortium name="The Broad Institute Genome Sequencing Center for Infectious Disease"/>
            <person name="Wu L."/>
            <person name="Ma J."/>
        </authorList>
    </citation>
    <scope>NUCLEOTIDE SEQUENCE [LARGE SCALE GENOMIC DNA]</scope>
    <source>
        <strain evidence="3">CCUG 49571</strain>
    </source>
</reference>
<keyword evidence="1" id="KW-1133">Transmembrane helix</keyword>
<keyword evidence="1" id="KW-0812">Transmembrane</keyword>
<evidence type="ECO:0000256" key="1">
    <source>
        <dbReference type="SAM" id="Phobius"/>
    </source>
</evidence>
<keyword evidence="3" id="KW-1185">Reference proteome</keyword>
<name>A0ABV9FEN0_9BACL</name>
<feature type="transmembrane region" description="Helical" evidence="1">
    <location>
        <begin position="201"/>
        <end position="223"/>
    </location>
</feature>
<dbReference type="Proteomes" id="UP001596028">
    <property type="component" value="Unassembled WGS sequence"/>
</dbReference>
<feature type="transmembrane region" description="Helical" evidence="1">
    <location>
        <begin position="472"/>
        <end position="494"/>
    </location>
</feature>
<feature type="transmembrane region" description="Helical" evidence="1">
    <location>
        <begin position="135"/>
        <end position="157"/>
    </location>
</feature>
<feature type="transmembrane region" description="Helical" evidence="1">
    <location>
        <begin position="322"/>
        <end position="345"/>
    </location>
</feature>
<feature type="transmembrane region" description="Helical" evidence="1">
    <location>
        <begin position="110"/>
        <end position="129"/>
    </location>
</feature>
<evidence type="ECO:0000313" key="3">
    <source>
        <dbReference type="Proteomes" id="UP001596028"/>
    </source>
</evidence>
<feature type="transmembrane region" description="Helical" evidence="1">
    <location>
        <begin position="65"/>
        <end position="89"/>
    </location>
</feature>
<sequence length="627" mass="72925">MRKRTRSDEDLKSMSEYGSNWFSLIMLQVGFIGFFWLYLFLLRIGNLSLVNELQYLHPLKLTEDPWRSFGIAVLVLYFYVVMSALNMLLFKTIDVRPILKQFKMFKSRDLGIWFLSFLSFLGWAKLSEVLDETKIVYAVVATIIMLCSSFFFCRYIIKLKGYYKFLAILILAGTFIYYITIEIRDNRLGSDFDVLFSILKSLAWVLFAQFVIIYVLVLFSMLISSAINEYRSAQLGKESQFRKLMMESLGDLFNKQHRRLNSNLTGKPFSRQMLQDLFKEIFNLKGLAFYERLTLIKKIVQTDVSLKFPAVKAKYLQFRNKLNLYVSIVFLLNIIVIVLFVLPYLDRKSDALLILLIMMATRLFQRTIEIGWAFYQDITSEKPKSSTLTGSNRLILAVKSIIEMMITSALFYFLFDSLGKLEAVKKPFQEGYAEYVWMTLVKMAETSVGSVAVSFFNVSLPLDSDNPFTFRTIIHIVQVGISIILITLSIANYLNMKKNAYQYSVIREEDRYVAYYYLQLPGEEPIKREIARGTSKVELKEKVKAMWQEQKIEDAEFASVIACLDNEKNELESGKAEIEKLRDMNYQQLDGYVRQMLKDHPHKSNKSIRLIEAKGETDRRKPGFGSL</sequence>
<dbReference type="RefSeq" id="WP_378097412.1">
    <property type="nucleotide sequence ID" value="NZ_JBHSEP010000010.1"/>
</dbReference>
<feature type="transmembrane region" description="Helical" evidence="1">
    <location>
        <begin position="396"/>
        <end position="415"/>
    </location>
</feature>
<feature type="transmembrane region" description="Helical" evidence="1">
    <location>
        <begin position="21"/>
        <end position="45"/>
    </location>
</feature>
<organism evidence="2 3">
    <name type="scientific">Cohnella hongkongensis</name>
    <dbReference type="NCBI Taxonomy" id="178337"/>
    <lineage>
        <taxon>Bacteria</taxon>
        <taxon>Bacillati</taxon>
        <taxon>Bacillota</taxon>
        <taxon>Bacilli</taxon>
        <taxon>Bacillales</taxon>
        <taxon>Paenibacillaceae</taxon>
        <taxon>Cohnella</taxon>
    </lineage>
</organism>
<protein>
    <submittedName>
        <fullName evidence="2">Uncharacterized protein</fullName>
    </submittedName>
</protein>
<comment type="caution">
    <text evidence="2">The sequence shown here is derived from an EMBL/GenBank/DDBJ whole genome shotgun (WGS) entry which is preliminary data.</text>
</comment>